<evidence type="ECO:0000256" key="3">
    <source>
        <dbReference type="ARBA" id="ARBA00022695"/>
    </source>
</evidence>
<comment type="caution">
    <text evidence="10">The sequence shown here is derived from an EMBL/GenBank/DDBJ whole genome shotgun (WGS) entry which is preliminary data.</text>
</comment>
<evidence type="ECO:0000256" key="1">
    <source>
        <dbReference type="ARBA" id="ARBA00022670"/>
    </source>
</evidence>
<dbReference type="GO" id="GO:0004190">
    <property type="term" value="F:aspartic-type endopeptidase activity"/>
    <property type="evidence" value="ECO:0007669"/>
    <property type="project" value="UniProtKB-KW"/>
</dbReference>
<dbReference type="InterPro" id="IPR043128">
    <property type="entry name" value="Rev_trsase/Diguanyl_cyclase"/>
</dbReference>
<evidence type="ECO:0000256" key="8">
    <source>
        <dbReference type="ARBA" id="ARBA00022918"/>
    </source>
</evidence>
<dbReference type="PANTHER" id="PTHR33064:SF37">
    <property type="entry name" value="RIBONUCLEASE H"/>
    <property type="match status" value="1"/>
</dbReference>
<sequence length="320" mass="35552">MASKVDCRAAFNQILLAAAYQKTPFWWNGRLWKYTRNLYSLRNTMGQFQMVIDQGLRCCGLDHCAMALVDDILVSSPILCVLAYEQHLLDCAAVFACLQQCGLKLHPDIIAVEEVEFLGHIVSTQGLRPMEAKISAILALQPPKNLTELQVLLGLANYYRGYVPKFSELAALLKELTHKGVLKGTTFGNPAIRRCWTHSRTASTKRGSSSAAFKPIVCSYCTRISPPMASAASWASCMMTGRNTWSLQSLAPSTRMNEHNYIACKGEMFAACWAMQTQRPYLHGVPFMLATDHTPLLIRHCSWRATPSAAQASTRAWPSS</sequence>
<dbReference type="GO" id="GO:0006508">
    <property type="term" value="P:proteolysis"/>
    <property type="evidence" value="ECO:0007669"/>
    <property type="project" value="UniProtKB-KW"/>
</dbReference>
<keyword evidence="5" id="KW-0064">Aspartyl protease</keyword>
<dbReference type="InterPro" id="IPR043502">
    <property type="entry name" value="DNA/RNA_pol_sf"/>
</dbReference>
<evidence type="ECO:0000256" key="2">
    <source>
        <dbReference type="ARBA" id="ARBA00022679"/>
    </source>
</evidence>
<evidence type="ECO:0000256" key="7">
    <source>
        <dbReference type="ARBA" id="ARBA00022801"/>
    </source>
</evidence>
<accession>A0A8J4M075</accession>
<dbReference type="Pfam" id="PF17917">
    <property type="entry name" value="RT_RNaseH"/>
    <property type="match status" value="1"/>
</dbReference>
<dbReference type="Gene3D" id="3.30.70.270">
    <property type="match status" value="2"/>
</dbReference>
<keyword evidence="2" id="KW-0808">Transferase</keyword>
<reference evidence="10" key="1">
    <citation type="journal article" date="2021" name="Proc. Natl. Acad. Sci. U.S.A.">
        <title>Three genomes in the algal genus Volvox reveal the fate of a haploid sex-determining region after a transition to homothallism.</title>
        <authorList>
            <person name="Yamamoto K."/>
            <person name="Hamaji T."/>
            <person name="Kawai-Toyooka H."/>
            <person name="Matsuzaki R."/>
            <person name="Takahashi F."/>
            <person name="Nishimura Y."/>
            <person name="Kawachi M."/>
            <person name="Noguchi H."/>
            <person name="Minakuchi Y."/>
            <person name="Umen J.G."/>
            <person name="Toyoda A."/>
            <person name="Nozaki H."/>
        </authorList>
    </citation>
    <scope>NUCLEOTIDE SEQUENCE</scope>
    <source>
        <strain evidence="10">NIES-3785</strain>
    </source>
</reference>
<dbReference type="InterPro" id="IPR041373">
    <property type="entry name" value="RT_RNaseH"/>
</dbReference>
<keyword evidence="8" id="KW-0695">RNA-directed DNA polymerase</keyword>
<evidence type="ECO:0000313" key="11">
    <source>
        <dbReference type="Proteomes" id="UP000722791"/>
    </source>
</evidence>
<protein>
    <recommendedName>
        <fullName evidence="9">Reverse transcriptase RNase H-like domain-containing protein</fullName>
    </recommendedName>
</protein>
<evidence type="ECO:0000256" key="6">
    <source>
        <dbReference type="ARBA" id="ARBA00022759"/>
    </source>
</evidence>
<dbReference type="AlphaFoldDB" id="A0A8J4M075"/>
<dbReference type="SUPFAM" id="SSF56672">
    <property type="entry name" value="DNA/RNA polymerases"/>
    <property type="match status" value="1"/>
</dbReference>
<dbReference type="EMBL" id="BNCQ01000084">
    <property type="protein sequence ID" value="GIM16723.1"/>
    <property type="molecule type" value="Genomic_DNA"/>
</dbReference>
<evidence type="ECO:0000259" key="9">
    <source>
        <dbReference type="Pfam" id="PF17917"/>
    </source>
</evidence>
<dbReference type="GO" id="GO:0004519">
    <property type="term" value="F:endonuclease activity"/>
    <property type="evidence" value="ECO:0007669"/>
    <property type="project" value="UniProtKB-KW"/>
</dbReference>
<dbReference type="Gene3D" id="3.10.10.10">
    <property type="entry name" value="HIV Type 1 Reverse Transcriptase, subunit A, domain 1"/>
    <property type="match status" value="1"/>
</dbReference>
<proteinExistence type="predicted"/>
<dbReference type="Proteomes" id="UP000722791">
    <property type="component" value="Unassembled WGS sequence"/>
</dbReference>
<keyword evidence="1" id="KW-0645">Protease</keyword>
<keyword evidence="4" id="KW-0540">Nuclease</keyword>
<keyword evidence="7" id="KW-0378">Hydrolase</keyword>
<organism evidence="10 11">
    <name type="scientific">Volvox reticuliferus</name>
    <dbReference type="NCBI Taxonomy" id="1737510"/>
    <lineage>
        <taxon>Eukaryota</taxon>
        <taxon>Viridiplantae</taxon>
        <taxon>Chlorophyta</taxon>
        <taxon>core chlorophytes</taxon>
        <taxon>Chlorophyceae</taxon>
        <taxon>CS clade</taxon>
        <taxon>Chlamydomonadales</taxon>
        <taxon>Volvocaceae</taxon>
        <taxon>Volvox</taxon>
    </lineage>
</organism>
<keyword evidence="3" id="KW-0548">Nucleotidyltransferase</keyword>
<evidence type="ECO:0000313" key="10">
    <source>
        <dbReference type="EMBL" id="GIM16723.1"/>
    </source>
</evidence>
<dbReference type="InterPro" id="IPR051320">
    <property type="entry name" value="Viral_Replic_Matur_Polypro"/>
</dbReference>
<evidence type="ECO:0000256" key="4">
    <source>
        <dbReference type="ARBA" id="ARBA00022722"/>
    </source>
</evidence>
<gene>
    <name evidence="10" type="ORF">Vretimale_19323</name>
</gene>
<feature type="domain" description="Reverse transcriptase RNase H-like" evidence="9">
    <location>
        <begin position="255"/>
        <end position="300"/>
    </location>
</feature>
<evidence type="ECO:0000256" key="5">
    <source>
        <dbReference type="ARBA" id="ARBA00022750"/>
    </source>
</evidence>
<name>A0A8J4M075_9CHLO</name>
<dbReference type="GO" id="GO:0003964">
    <property type="term" value="F:RNA-directed DNA polymerase activity"/>
    <property type="evidence" value="ECO:0007669"/>
    <property type="project" value="UniProtKB-KW"/>
</dbReference>
<keyword evidence="6" id="KW-0255">Endonuclease</keyword>
<dbReference type="PANTHER" id="PTHR33064">
    <property type="entry name" value="POL PROTEIN"/>
    <property type="match status" value="1"/>
</dbReference>